<evidence type="ECO:0000256" key="1">
    <source>
        <dbReference type="SAM" id="Phobius"/>
    </source>
</evidence>
<dbReference type="OrthoDB" id="4954718at2"/>
<dbReference type="RefSeq" id="WP_071894533.1">
    <property type="nucleotide sequence ID" value="NZ_CP018135.1"/>
</dbReference>
<keyword evidence="3" id="KW-1185">Reference proteome</keyword>
<sequence length="194" mass="19896">MTSSPSSAQPSSPELNKIPVEVAAAAWKPLLLRGAVALIFGLVTVFWTTPQLTAASFLLGAVMVVGGKSLFDFGSIPGAPEPMRRALGIGAMVSILAGLSVLPFQSEVMIAWMGGAGLALAGVCEVWAWAVGRKSFVPARELLIPGVVTAGAGVAMMIGNQLDLHGLLGIAGGGHIIVAVFTLIAALTYRFDAK</sequence>
<feature type="transmembrane region" description="Helical" evidence="1">
    <location>
        <begin position="86"/>
        <end position="104"/>
    </location>
</feature>
<dbReference type="EMBL" id="CP018135">
    <property type="protein sequence ID" value="APF41062.1"/>
    <property type="molecule type" value="Genomic_DNA"/>
</dbReference>
<proteinExistence type="predicted"/>
<accession>A0A1L2ZPZ1</accession>
<keyword evidence="1" id="KW-0812">Transmembrane</keyword>
<dbReference type="KEGG" id="nae:BHE16_08700"/>
<feature type="transmembrane region" description="Helical" evidence="1">
    <location>
        <begin position="110"/>
        <end position="130"/>
    </location>
</feature>
<gene>
    <name evidence="2" type="ORF">BHE16_08700</name>
</gene>
<evidence type="ECO:0000313" key="2">
    <source>
        <dbReference type="EMBL" id="APF41062.1"/>
    </source>
</evidence>
<feature type="transmembrane region" description="Helical" evidence="1">
    <location>
        <begin position="168"/>
        <end position="189"/>
    </location>
</feature>
<keyword evidence="1" id="KW-0472">Membrane</keyword>
<feature type="transmembrane region" description="Helical" evidence="1">
    <location>
        <begin position="54"/>
        <end position="74"/>
    </location>
</feature>
<keyword evidence="1" id="KW-1133">Transmembrane helix</keyword>
<feature type="transmembrane region" description="Helical" evidence="1">
    <location>
        <begin position="30"/>
        <end position="48"/>
    </location>
</feature>
<protein>
    <recommendedName>
        <fullName evidence="4">DUF308 domain-containing protein</fullName>
    </recommendedName>
</protein>
<dbReference type="AlphaFoldDB" id="A0A1L2ZPZ1"/>
<feature type="transmembrane region" description="Helical" evidence="1">
    <location>
        <begin position="142"/>
        <end position="162"/>
    </location>
</feature>
<evidence type="ECO:0008006" key="4">
    <source>
        <dbReference type="Google" id="ProtNLM"/>
    </source>
</evidence>
<organism evidence="2 3">
    <name type="scientific">Neomicrococcus aestuarii</name>
    <dbReference type="NCBI Taxonomy" id="556325"/>
    <lineage>
        <taxon>Bacteria</taxon>
        <taxon>Bacillati</taxon>
        <taxon>Actinomycetota</taxon>
        <taxon>Actinomycetes</taxon>
        <taxon>Micrococcales</taxon>
        <taxon>Micrococcaceae</taxon>
        <taxon>Neomicrococcus</taxon>
    </lineage>
</organism>
<dbReference type="Proteomes" id="UP000183530">
    <property type="component" value="Chromosome"/>
</dbReference>
<evidence type="ECO:0000313" key="3">
    <source>
        <dbReference type="Proteomes" id="UP000183530"/>
    </source>
</evidence>
<reference evidence="2 3" key="1">
    <citation type="submission" date="2016-11" db="EMBL/GenBank/DDBJ databases">
        <title>Genome sequencing of Zhihengliuella aestuarii B18 antagonistic to Plasmodiophora brassicae.</title>
        <authorList>
            <person name="Luo Y."/>
        </authorList>
    </citation>
    <scope>NUCLEOTIDE SEQUENCE [LARGE SCALE GENOMIC DNA]</scope>
    <source>
        <strain evidence="2 3">B18</strain>
    </source>
</reference>
<name>A0A1L2ZPZ1_9MICC</name>